<reference evidence="13" key="1">
    <citation type="submission" date="2020-07" db="EMBL/GenBank/DDBJ databases">
        <title>Huge and variable diversity of episymbiotic CPR bacteria and DPANN archaea in groundwater ecosystems.</title>
        <authorList>
            <person name="He C.Y."/>
            <person name="Keren R."/>
            <person name="Whittaker M."/>
            <person name="Farag I.F."/>
            <person name="Doudna J."/>
            <person name="Cate J.H.D."/>
            <person name="Banfield J.F."/>
        </authorList>
    </citation>
    <scope>NUCLEOTIDE SEQUENCE</scope>
    <source>
        <strain evidence="13">NC_groundwater_193_Ag_S-0.1um_51_7</strain>
    </source>
</reference>
<dbReference type="PROSITE" id="PS01011">
    <property type="entry name" value="FOLYLPOLYGLU_SYNT_1"/>
    <property type="match status" value="1"/>
</dbReference>
<sequence length="442" mass="48785">MFSFRGKRITVIGLGLHGGGLGAVRFLLREGAREICITDLRDRKTLAPTMRRIPRRSNIRYVLGKHRFKDFENRDAIIKNPGVPYSSPYLRHARKRGIPVLTDISIFFERVERPIIGVTGTKGKSTTTALIALLLRSHFKRVVYGGNIRKSVLDLLDEAQKADCIVLELSSFQLEDLALIRKSPQIAVITSFSPDHLNRYRSLAEYKKAKTYITRFQQPGDCVIIPRGRGLQGFLAHVKAKKIQVAAESKQRASMSKLNPALVAHMADAALLALSVAKLLKVPLSKCKRALRKFKPLEGRMQLIRVKRGVRFVNDTSATTPTAAAADVAIMARRGAIILIAGGVDKGGMPFGILARAIERHAARVYLLPGDASDQITSHLKNEAQKKVTSAASMGEAVRKAFGAAEYGDIILLSPGAASFNLFHHEFHRGNEFKRAVDKLPT</sequence>
<dbReference type="GO" id="GO:0008764">
    <property type="term" value="F:UDP-N-acetylmuramoylalanine-D-glutamate ligase activity"/>
    <property type="evidence" value="ECO:0007669"/>
    <property type="project" value="UniProtKB-UniRule"/>
</dbReference>
<accession>A0A931SAW8</accession>
<evidence type="ECO:0000259" key="11">
    <source>
        <dbReference type="Pfam" id="PF02875"/>
    </source>
</evidence>
<dbReference type="GO" id="GO:0009252">
    <property type="term" value="P:peptidoglycan biosynthetic process"/>
    <property type="evidence" value="ECO:0007669"/>
    <property type="project" value="UniProtKB-UniRule"/>
</dbReference>
<evidence type="ECO:0000256" key="10">
    <source>
        <dbReference type="RuleBase" id="RU003664"/>
    </source>
</evidence>
<dbReference type="Gene3D" id="3.40.50.720">
    <property type="entry name" value="NAD(P)-binding Rossmann-like Domain"/>
    <property type="match status" value="1"/>
</dbReference>
<evidence type="ECO:0000313" key="14">
    <source>
        <dbReference type="Proteomes" id="UP000724148"/>
    </source>
</evidence>
<dbReference type="GO" id="GO:0071555">
    <property type="term" value="P:cell wall organization"/>
    <property type="evidence" value="ECO:0007669"/>
    <property type="project" value="UniProtKB-KW"/>
</dbReference>
<dbReference type="PANTHER" id="PTHR43692">
    <property type="entry name" value="UDP-N-ACETYLMURAMOYLALANINE--D-GLUTAMATE LIGASE"/>
    <property type="match status" value="1"/>
</dbReference>
<dbReference type="GO" id="GO:0051301">
    <property type="term" value="P:cell division"/>
    <property type="evidence" value="ECO:0007669"/>
    <property type="project" value="UniProtKB-KW"/>
</dbReference>
<dbReference type="GO" id="GO:0005524">
    <property type="term" value="F:ATP binding"/>
    <property type="evidence" value="ECO:0007669"/>
    <property type="project" value="UniProtKB-UniRule"/>
</dbReference>
<dbReference type="Pfam" id="PF21799">
    <property type="entry name" value="MurD-like_N"/>
    <property type="match status" value="1"/>
</dbReference>
<evidence type="ECO:0000313" key="13">
    <source>
        <dbReference type="EMBL" id="MBI2096636.1"/>
    </source>
</evidence>
<dbReference type="Pfam" id="PF02875">
    <property type="entry name" value="Mur_ligase_C"/>
    <property type="match status" value="1"/>
</dbReference>
<comment type="similarity">
    <text evidence="9">Belongs to the MurCDEF family.</text>
</comment>
<dbReference type="InterPro" id="IPR018109">
    <property type="entry name" value="Folylpolyglutamate_synth_CS"/>
</dbReference>
<dbReference type="GO" id="GO:0008360">
    <property type="term" value="P:regulation of cell shape"/>
    <property type="evidence" value="ECO:0007669"/>
    <property type="project" value="UniProtKB-KW"/>
</dbReference>
<dbReference type="EC" id="6.3.2.9" evidence="9 10"/>
<feature type="binding site" evidence="9">
    <location>
        <begin position="120"/>
        <end position="126"/>
    </location>
    <ligand>
        <name>ATP</name>
        <dbReference type="ChEBI" id="CHEBI:30616"/>
    </ligand>
</feature>
<dbReference type="Gene3D" id="3.90.190.20">
    <property type="entry name" value="Mur ligase, C-terminal domain"/>
    <property type="match status" value="1"/>
</dbReference>
<dbReference type="EMBL" id="JACOZA010000008">
    <property type="protein sequence ID" value="MBI2096636.1"/>
    <property type="molecule type" value="Genomic_DNA"/>
</dbReference>
<dbReference type="GO" id="GO:0005737">
    <property type="term" value="C:cytoplasm"/>
    <property type="evidence" value="ECO:0007669"/>
    <property type="project" value="UniProtKB-SubCell"/>
</dbReference>
<keyword evidence="9 10" id="KW-0573">Peptidoglycan synthesis</keyword>
<gene>
    <name evidence="9 13" type="primary">murD</name>
    <name evidence="13" type="ORF">HYT40_00545</name>
</gene>
<feature type="domain" description="Mur ligase central" evidence="12">
    <location>
        <begin position="118"/>
        <end position="251"/>
    </location>
</feature>
<comment type="subcellular location">
    <subcellularLocation>
        <location evidence="1 9 10">Cytoplasm</location>
    </subcellularLocation>
</comment>
<keyword evidence="8 9" id="KW-0131">Cell cycle</keyword>
<dbReference type="InterPro" id="IPR036565">
    <property type="entry name" value="Mur-like_cat_sf"/>
</dbReference>
<dbReference type="Gene3D" id="3.40.1190.10">
    <property type="entry name" value="Mur-like, catalytic domain"/>
    <property type="match status" value="1"/>
</dbReference>
<evidence type="ECO:0000259" key="12">
    <source>
        <dbReference type="Pfam" id="PF08245"/>
    </source>
</evidence>
<dbReference type="InterPro" id="IPR013221">
    <property type="entry name" value="Mur_ligase_cen"/>
</dbReference>
<evidence type="ECO:0000256" key="7">
    <source>
        <dbReference type="ARBA" id="ARBA00022840"/>
    </source>
</evidence>
<name>A0A931SAW8_9BACT</name>
<dbReference type="SUPFAM" id="SSF53244">
    <property type="entry name" value="MurD-like peptide ligases, peptide-binding domain"/>
    <property type="match status" value="1"/>
</dbReference>
<keyword evidence="9 10" id="KW-0961">Cell wall biogenesis/degradation</keyword>
<dbReference type="AlphaFoldDB" id="A0A931SAW8"/>
<feature type="domain" description="Mur ligase C-terminal" evidence="11">
    <location>
        <begin position="299"/>
        <end position="415"/>
    </location>
</feature>
<dbReference type="InterPro" id="IPR005762">
    <property type="entry name" value="MurD"/>
</dbReference>
<keyword evidence="5 9" id="KW-0132">Cell division</keyword>
<evidence type="ECO:0000256" key="2">
    <source>
        <dbReference type="ARBA" id="ARBA00004752"/>
    </source>
</evidence>
<keyword evidence="6 9" id="KW-0547">Nucleotide-binding</keyword>
<dbReference type="PANTHER" id="PTHR43692:SF1">
    <property type="entry name" value="UDP-N-ACETYLMURAMOYLALANINE--D-GLUTAMATE LIGASE"/>
    <property type="match status" value="1"/>
</dbReference>
<proteinExistence type="inferred from homology"/>
<dbReference type="InterPro" id="IPR004101">
    <property type="entry name" value="Mur_ligase_C"/>
</dbReference>
<evidence type="ECO:0000256" key="5">
    <source>
        <dbReference type="ARBA" id="ARBA00022618"/>
    </source>
</evidence>
<dbReference type="HAMAP" id="MF_00639">
    <property type="entry name" value="MurD"/>
    <property type="match status" value="1"/>
</dbReference>
<evidence type="ECO:0000256" key="1">
    <source>
        <dbReference type="ARBA" id="ARBA00004496"/>
    </source>
</evidence>
<protein>
    <recommendedName>
        <fullName evidence="9 10">UDP-N-acetylmuramoylalanine--D-glutamate ligase</fullName>
        <ecNumber evidence="9 10">6.3.2.9</ecNumber>
    </recommendedName>
    <alternativeName>
        <fullName evidence="9">D-glutamic acid-adding enzyme</fullName>
    </alternativeName>
    <alternativeName>
        <fullName evidence="9">UDP-N-acetylmuramoyl-L-alanyl-D-glutamate synthetase</fullName>
    </alternativeName>
</protein>
<dbReference type="NCBIfam" id="TIGR01087">
    <property type="entry name" value="murD"/>
    <property type="match status" value="1"/>
</dbReference>
<keyword evidence="7 9" id="KW-0067">ATP-binding</keyword>
<dbReference type="SUPFAM" id="SSF51984">
    <property type="entry name" value="MurCD N-terminal domain"/>
    <property type="match status" value="1"/>
</dbReference>
<comment type="catalytic activity">
    <reaction evidence="9 10">
        <text>UDP-N-acetyl-alpha-D-muramoyl-L-alanine + D-glutamate + ATP = UDP-N-acetyl-alpha-D-muramoyl-L-alanyl-D-glutamate + ADP + phosphate + H(+)</text>
        <dbReference type="Rhea" id="RHEA:16429"/>
        <dbReference type="ChEBI" id="CHEBI:15378"/>
        <dbReference type="ChEBI" id="CHEBI:29986"/>
        <dbReference type="ChEBI" id="CHEBI:30616"/>
        <dbReference type="ChEBI" id="CHEBI:43474"/>
        <dbReference type="ChEBI" id="CHEBI:83898"/>
        <dbReference type="ChEBI" id="CHEBI:83900"/>
        <dbReference type="ChEBI" id="CHEBI:456216"/>
        <dbReference type="EC" id="6.3.2.9"/>
    </reaction>
</comment>
<keyword evidence="3 9" id="KW-0963">Cytoplasm</keyword>
<evidence type="ECO:0000256" key="9">
    <source>
        <dbReference type="HAMAP-Rule" id="MF_00639"/>
    </source>
</evidence>
<comment type="caution">
    <text evidence="13">The sequence shown here is derived from an EMBL/GenBank/DDBJ whole genome shotgun (WGS) entry which is preliminary data.</text>
</comment>
<keyword evidence="4 9" id="KW-0436">Ligase</keyword>
<evidence type="ECO:0000256" key="6">
    <source>
        <dbReference type="ARBA" id="ARBA00022741"/>
    </source>
</evidence>
<evidence type="ECO:0000256" key="8">
    <source>
        <dbReference type="ARBA" id="ARBA00023306"/>
    </source>
</evidence>
<dbReference type="SUPFAM" id="SSF53623">
    <property type="entry name" value="MurD-like peptide ligases, catalytic domain"/>
    <property type="match status" value="1"/>
</dbReference>
<keyword evidence="9 10" id="KW-0133">Cell shape</keyword>
<dbReference type="Pfam" id="PF08245">
    <property type="entry name" value="Mur_ligase_M"/>
    <property type="match status" value="1"/>
</dbReference>
<evidence type="ECO:0000256" key="3">
    <source>
        <dbReference type="ARBA" id="ARBA00022490"/>
    </source>
</evidence>
<organism evidence="13 14">
    <name type="scientific">Candidatus Sungiibacteriota bacterium</name>
    <dbReference type="NCBI Taxonomy" id="2750080"/>
    <lineage>
        <taxon>Bacteria</taxon>
        <taxon>Candidatus Sungiibacteriota</taxon>
    </lineage>
</organism>
<comment type="function">
    <text evidence="9 10">Cell wall formation. Catalyzes the addition of glutamate to the nucleotide precursor UDP-N-acetylmuramoyl-L-alanine (UMA).</text>
</comment>
<dbReference type="InterPro" id="IPR036615">
    <property type="entry name" value="Mur_ligase_C_dom_sf"/>
</dbReference>
<dbReference type="GO" id="GO:0004326">
    <property type="term" value="F:tetrahydrofolylpolyglutamate synthase activity"/>
    <property type="evidence" value="ECO:0007669"/>
    <property type="project" value="InterPro"/>
</dbReference>
<dbReference type="Proteomes" id="UP000724148">
    <property type="component" value="Unassembled WGS sequence"/>
</dbReference>
<evidence type="ECO:0000256" key="4">
    <source>
        <dbReference type="ARBA" id="ARBA00022598"/>
    </source>
</evidence>
<comment type="pathway">
    <text evidence="2 9 10">Cell wall biogenesis; peptidoglycan biosynthesis.</text>
</comment>